<dbReference type="EMBL" id="APPQ01000025">
    <property type="protein sequence ID" value="ENV44382.1"/>
    <property type="molecule type" value="Genomic_DNA"/>
</dbReference>
<feature type="binding site" evidence="9 11">
    <location>
        <position position="116"/>
    </location>
    <ligand>
        <name>substrate</name>
    </ligand>
</feature>
<feature type="binding site" evidence="9 11">
    <location>
        <begin position="110"/>
        <end position="112"/>
    </location>
    <ligand>
        <name>substrate</name>
    </ligand>
</feature>
<dbReference type="SUPFAM" id="SSF51735">
    <property type="entry name" value="NAD(P)-binding Rossmann-fold domains"/>
    <property type="match status" value="1"/>
</dbReference>
<evidence type="ECO:0000256" key="7">
    <source>
        <dbReference type="ARBA" id="ARBA00047464"/>
    </source>
</evidence>
<feature type="site" description="Important for activity" evidence="9 13">
    <location>
        <position position="95"/>
    </location>
</feature>
<sequence length="427" mass="47666">MSFFALGVNHQTASVELREQVAFNPEKLSVLLAEQSQHPELNDMVVVSTCNRTEIYAMSDNVDMVLNWLAQKNGVNVKQLQNHVYRYENAQAVTHLMRVASGLDSLMLGEPQILGQVKTALSLAKEAHTVSPNLNRIFEYAFYAAKRVRSETAVGSHAVSMGYAVAQLAIQVFSKPEKLTVMIVAAGEMNSLVAKHLAEMGVGKVIICNRTRARAESLAQEIAHRVDVEIIEFDQLAANLHRADVISSCTGSLHQVIHFADVKAALKKRRYQQMLLVDLAVPRDIDAKVEKLDGVYLYGVDDLQSVIEENLAQRRQAAVEAEVMVNQLATELVTQQKVNLAGDTIHTYRDYGEQLREEELAHAMQRIAKGDLAVEVLADLSHRLTQKLLHPTSIVLREAAKAEDPSCFEMVQHTLHEVMLKRRKPKH</sequence>
<comment type="pathway">
    <text evidence="1 9 14">Porphyrin-containing compound metabolism; protoporphyrin-IX biosynthesis; 5-aminolevulinate from L-glutamyl-tRNA(Glu): step 1/2.</text>
</comment>
<name>N8Z5L8_9GAMM</name>
<evidence type="ECO:0000256" key="3">
    <source>
        <dbReference type="ARBA" id="ARBA00012970"/>
    </source>
</evidence>
<dbReference type="AlphaFoldDB" id="N8Z5L8"/>
<dbReference type="PATRIC" id="fig|1217988.3.peg.1115"/>
<evidence type="ECO:0000256" key="6">
    <source>
        <dbReference type="ARBA" id="ARBA00023244"/>
    </source>
</evidence>
<evidence type="ECO:0000256" key="14">
    <source>
        <dbReference type="RuleBase" id="RU000584"/>
    </source>
</evidence>
<protein>
    <recommendedName>
        <fullName evidence="8 9">Glutamyl-tRNA reductase</fullName>
        <shortName evidence="9">GluTR</shortName>
        <ecNumber evidence="3 9">1.2.1.70</ecNumber>
    </recommendedName>
</protein>
<comment type="domain">
    <text evidence="9">Possesses an unusual extended V-shaped dimeric structure with each monomer consisting of three distinct domains arranged along a curved 'spinal' alpha-helix. The N-terminal catalytic domain specifically recognizes the glutamate moiety of the substrate. The second domain is the NADPH-binding domain, and the third C-terminal domain is responsible for dimerization.</text>
</comment>
<dbReference type="GO" id="GO:0008883">
    <property type="term" value="F:glutamyl-tRNA reductase activity"/>
    <property type="evidence" value="ECO:0007669"/>
    <property type="project" value="UniProtKB-UniRule"/>
</dbReference>
<dbReference type="GO" id="GO:0019353">
    <property type="term" value="P:protoporphyrinogen IX biosynthetic process from glutamate"/>
    <property type="evidence" value="ECO:0007669"/>
    <property type="project" value="TreeGrafter"/>
</dbReference>
<dbReference type="PANTHER" id="PTHR43013:SF1">
    <property type="entry name" value="GLUTAMYL-TRNA REDUCTASE"/>
    <property type="match status" value="1"/>
</dbReference>
<organism evidence="18 19">
    <name type="scientific">Acinetobacter schindleri CIP 107287</name>
    <dbReference type="NCBI Taxonomy" id="1217988"/>
    <lineage>
        <taxon>Bacteria</taxon>
        <taxon>Pseudomonadati</taxon>
        <taxon>Pseudomonadota</taxon>
        <taxon>Gammaproteobacteria</taxon>
        <taxon>Moraxellales</taxon>
        <taxon>Moraxellaceae</taxon>
        <taxon>Acinetobacter</taxon>
    </lineage>
</organism>
<keyword evidence="6 9" id="KW-0627">Porphyrin biosynthesis</keyword>
<dbReference type="NCBIfam" id="TIGR01035">
    <property type="entry name" value="hemA"/>
    <property type="match status" value="1"/>
</dbReference>
<dbReference type="PANTHER" id="PTHR43013">
    <property type="entry name" value="GLUTAMYL-TRNA REDUCTASE"/>
    <property type="match status" value="1"/>
</dbReference>
<dbReference type="InterPro" id="IPR000343">
    <property type="entry name" value="4pyrrol_synth_GluRdtase"/>
</dbReference>
<dbReference type="GO" id="GO:0050661">
    <property type="term" value="F:NADP binding"/>
    <property type="evidence" value="ECO:0007669"/>
    <property type="project" value="InterPro"/>
</dbReference>
<dbReference type="FunFam" id="3.40.50.720:FF:000031">
    <property type="entry name" value="Glutamyl-tRNA reductase"/>
    <property type="match status" value="1"/>
</dbReference>
<comment type="subunit">
    <text evidence="9">Homodimer.</text>
</comment>
<dbReference type="SUPFAM" id="SSF69742">
    <property type="entry name" value="Glutamyl tRNA-reductase catalytic, N-terminal domain"/>
    <property type="match status" value="1"/>
</dbReference>
<dbReference type="Pfam" id="PF01488">
    <property type="entry name" value="Shikimate_DH"/>
    <property type="match status" value="1"/>
</dbReference>
<comment type="miscellaneous">
    <text evidence="9">During catalysis, the active site Cys acts as a nucleophile attacking the alpha-carbonyl group of tRNA-bound glutamate with the formation of a thioester intermediate between enzyme and glutamate, and the concomitant release of tRNA(Glu). The thioester intermediate is finally reduced by direct hydride transfer from NADPH, to form the product GSA.</text>
</comment>
<dbReference type="Pfam" id="PF00745">
    <property type="entry name" value="GlutR_dimer"/>
    <property type="match status" value="1"/>
</dbReference>
<evidence type="ECO:0000256" key="2">
    <source>
        <dbReference type="ARBA" id="ARBA00005916"/>
    </source>
</evidence>
<keyword evidence="5 9" id="KW-0560">Oxidoreductase</keyword>
<dbReference type="RefSeq" id="WP_004891969.1">
    <property type="nucleotide sequence ID" value="NZ_KB849575.1"/>
</dbReference>
<evidence type="ECO:0000256" key="11">
    <source>
        <dbReference type="PIRSR" id="PIRSR000445-2"/>
    </source>
</evidence>
<comment type="catalytic activity">
    <reaction evidence="7 9 14">
        <text>(S)-4-amino-5-oxopentanoate + tRNA(Glu) + NADP(+) = L-glutamyl-tRNA(Glu) + NADPH + H(+)</text>
        <dbReference type="Rhea" id="RHEA:12344"/>
        <dbReference type="Rhea" id="RHEA-COMP:9663"/>
        <dbReference type="Rhea" id="RHEA-COMP:9680"/>
        <dbReference type="ChEBI" id="CHEBI:15378"/>
        <dbReference type="ChEBI" id="CHEBI:57501"/>
        <dbReference type="ChEBI" id="CHEBI:57783"/>
        <dbReference type="ChEBI" id="CHEBI:58349"/>
        <dbReference type="ChEBI" id="CHEBI:78442"/>
        <dbReference type="ChEBI" id="CHEBI:78520"/>
        <dbReference type="EC" id="1.2.1.70"/>
    </reaction>
</comment>
<dbReference type="PROSITE" id="PS00747">
    <property type="entry name" value="GLUTR"/>
    <property type="match status" value="1"/>
</dbReference>
<feature type="domain" description="Quinate/shikimate 5-dehydrogenase/glutamyl-tRNA reductase" evidence="16">
    <location>
        <begin position="168"/>
        <end position="306"/>
    </location>
</feature>
<dbReference type="PIRSF" id="PIRSF000445">
    <property type="entry name" value="4pyrrol_synth_GluRdtase"/>
    <property type="match status" value="1"/>
</dbReference>
<dbReference type="CDD" id="cd05213">
    <property type="entry name" value="NAD_bind_Glutamyl_tRNA_reduct"/>
    <property type="match status" value="1"/>
</dbReference>
<feature type="binding site" evidence="9 11">
    <location>
        <begin position="49"/>
        <end position="52"/>
    </location>
    <ligand>
        <name>substrate</name>
    </ligand>
</feature>
<dbReference type="InterPro" id="IPR006151">
    <property type="entry name" value="Shikm_DH/Glu-tRNA_Rdtase"/>
</dbReference>
<proteinExistence type="inferred from homology"/>
<evidence type="ECO:0000256" key="13">
    <source>
        <dbReference type="PIRSR" id="PIRSR000445-4"/>
    </source>
</evidence>
<gene>
    <name evidence="9" type="primary">hemA</name>
    <name evidence="18" type="ORF">F955_01168</name>
</gene>
<reference evidence="18 19" key="1">
    <citation type="submission" date="2013-02" db="EMBL/GenBank/DDBJ databases">
        <title>The Genome Sequence of Acinetobacter schindleri CIP 107287.</title>
        <authorList>
            <consortium name="The Broad Institute Genome Sequencing Platform"/>
            <consortium name="The Broad Institute Genome Sequencing Center for Infectious Disease"/>
            <person name="Cerqueira G."/>
            <person name="Feldgarden M."/>
            <person name="Courvalin P."/>
            <person name="Perichon B."/>
            <person name="Grillot-Courvalin C."/>
            <person name="Clermont D."/>
            <person name="Rocha E."/>
            <person name="Yoon E.-J."/>
            <person name="Nemec A."/>
            <person name="Walker B."/>
            <person name="Young S.K."/>
            <person name="Zeng Q."/>
            <person name="Gargeya S."/>
            <person name="Fitzgerald M."/>
            <person name="Haas B."/>
            <person name="Abouelleil A."/>
            <person name="Alvarado L."/>
            <person name="Arachchi H.M."/>
            <person name="Berlin A.M."/>
            <person name="Chapman S.B."/>
            <person name="Dewar J."/>
            <person name="Goldberg J."/>
            <person name="Griggs A."/>
            <person name="Gujja S."/>
            <person name="Hansen M."/>
            <person name="Howarth C."/>
            <person name="Imamovic A."/>
            <person name="Larimer J."/>
            <person name="McCowan C."/>
            <person name="Murphy C."/>
            <person name="Neiman D."/>
            <person name="Pearson M."/>
            <person name="Priest M."/>
            <person name="Roberts A."/>
            <person name="Saif S."/>
            <person name="Shea T."/>
            <person name="Sisk P."/>
            <person name="Sykes S."/>
            <person name="Wortman J."/>
            <person name="Nusbaum C."/>
            <person name="Birren B."/>
        </authorList>
    </citation>
    <scope>NUCLEOTIDE SEQUENCE [LARGE SCALE GENOMIC DNA]</scope>
    <source>
        <strain evidence="18 19">CIP 107287</strain>
    </source>
</reference>
<dbReference type="Gene3D" id="3.40.50.720">
    <property type="entry name" value="NAD(P)-binding Rossmann-like Domain"/>
    <property type="match status" value="1"/>
</dbReference>
<dbReference type="SUPFAM" id="SSF69075">
    <property type="entry name" value="Glutamyl tRNA-reductase dimerization domain"/>
    <property type="match status" value="1"/>
</dbReference>
<keyword evidence="4 9" id="KW-0521">NADP</keyword>
<accession>N8Z5L8</accession>
<evidence type="ECO:0000256" key="1">
    <source>
        <dbReference type="ARBA" id="ARBA00005059"/>
    </source>
</evidence>
<feature type="binding site" evidence="9 12">
    <location>
        <begin position="185"/>
        <end position="190"/>
    </location>
    <ligand>
        <name>NADP(+)</name>
        <dbReference type="ChEBI" id="CHEBI:58349"/>
    </ligand>
</feature>
<evidence type="ECO:0000256" key="8">
    <source>
        <dbReference type="ARBA" id="ARBA00068659"/>
    </source>
</evidence>
<comment type="caution">
    <text evidence="18">The sequence shown here is derived from an EMBL/GenBank/DDBJ whole genome shotgun (WGS) entry which is preliminary data.</text>
</comment>
<feature type="active site" description="Nucleophile" evidence="9 10">
    <location>
        <position position="50"/>
    </location>
</feature>
<dbReference type="Gene3D" id="3.30.460.30">
    <property type="entry name" value="Glutamyl-tRNA reductase, N-terminal domain"/>
    <property type="match status" value="1"/>
</dbReference>
<feature type="domain" description="Tetrapyrrole biosynthesis glutamyl-tRNA reductase dimerisation" evidence="15">
    <location>
        <begin position="320"/>
        <end position="413"/>
    </location>
</feature>
<dbReference type="InterPro" id="IPR015895">
    <property type="entry name" value="4pyrrol_synth_GluRdtase_N"/>
</dbReference>
<comment type="similarity">
    <text evidence="2 9 14">Belongs to the glutamyl-tRNA reductase family.</text>
</comment>
<dbReference type="InterPro" id="IPR036453">
    <property type="entry name" value="GluRdtase_dimer_dom_sf"/>
</dbReference>
<dbReference type="InterPro" id="IPR018214">
    <property type="entry name" value="GluRdtase_CS"/>
</dbReference>
<evidence type="ECO:0000259" key="16">
    <source>
        <dbReference type="Pfam" id="PF01488"/>
    </source>
</evidence>
<evidence type="ECO:0000259" key="15">
    <source>
        <dbReference type="Pfam" id="PF00745"/>
    </source>
</evidence>
<evidence type="ECO:0000259" key="17">
    <source>
        <dbReference type="Pfam" id="PF05201"/>
    </source>
</evidence>
<comment type="function">
    <text evidence="9">Catalyzes the NADPH-dependent reduction of glutamyl-tRNA(Glu) to glutamate 1-semialdehyde (GSA).</text>
</comment>
<dbReference type="Pfam" id="PF05201">
    <property type="entry name" value="GlutR_N"/>
    <property type="match status" value="1"/>
</dbReference>
<dbReference type="HOGENOM" id="CLU_035113_2_2_6"/>
<feature type="domain" description="Glutamyl-tRNA reductase N-terminal" evidence="17">
    <location>
        <begin position="6"/>
        <end position="152"/>
    </location>
</feature>
<dbReference type="EC" id="1.2.1.70" evidence="3 9"/>
<evidence type="ECO:0000256" key="12">
    <source>
        <dbReference type="PIRSR" id="PIRSR000445-3"/>
    </source>
</evidence>
<evidence type="ECO:0000256" key="10">
    <source>
        <dbReference type="PIRSR" id="PIRSR000445-1"/>
    </source>
</evidence>
<dbReference type="InterPro" id="IPR015896">
    <property type="entry name" value="4pyrrol_synth_GluRdtase_dimer"/>
</dbReference>
<evidence type="ECO:0000256" key="4">
    <source>
        <dbReference type="ARBA" id="ARBA00022857"/>
    </source>
</evidence>
<dbReference type="Proteomes" id="UP000018440">
    <property type="component" value="Unassembled WGS sequence"/>
</dbReference>
<dbReference type="InterPro" id="IPR036343">
    <property type="entry name" value="GluRdtase_N_sf"/>
</dbReference>
<evidence type="ECO:0000313" key="18">
    <source>
        <dbReference type="EMBL" id="ENV44382.1"/>
    </source>
</evidence>
<dbReference type="UniPathway" id="UPA00251">
    <property type="reaction ID" value="UER00316"/>
</dbReference>
<evidence type="ECO:0000313" key="19">
    <source>
        <dbReference type="Proteomes" id="UP000018440"/>
    </source>
</evidence>
<dbReference type="InterPro" id="IPR036291">
    <property type="entry name" value="NAD(P)-bd_dom_sf"/>
</dbReference>
<evidence type="ECO:0000256" key="5">
    <source>
        <dbReference type="ARBA" id="ARBA00023002"/>
    </source>
</evidence>
<dbReference type="FunFam" id="3.30.460.30:FF:000001">
    <property type="entry name" value="Glutamyl-tRNA reductase"/>
    <property type="match status" value="1"/>
</dbReference>
<dbReference type="HAMAP" id="MF_00087">
    <property type="entry name" value="Glu_tRNA_reductase"/>
    <property type="match status" value="1"/>
</dbReference>
<feature type="binding site" evidence="9 11">
    <location>
        <position position="105"/>
    </location>
    <ligand>
        <name>substrate</name>
    </ligand>
</feature>
<evidence type="ECO:0000256" key="9">
    <source>
        <dbReference type="HAMAP-Rule" id="MF_00087"/>
    </source>
</evidence>